<feature type="domain" description="Ribosomal RNA-processing protein 14 N-terminal" evidence="6">
    <location>
        <begin position="18"/>
        <end position="78"/>
    </location>
</feature>
<evidence type="ECO:0000259" key="6">
    <source>
        <dbReference type="Pfam" id="PF15459"/>
    </source>
</evidence>
<feature type="compositionally biased region" description="Polar residues" evidence="4">
    <location>
        <begin position="80"/>
        <end position="91"/>
    </location>
</feature>
<proteinExistence type="inferred from homology"/>
<dbReference type="InterPro" id="IPR029188">
    <property type="entry name" value="Rrp14_N"/>
</dbReference>
<protein>
    <submittedName>
        <fullName evidence="7">Ribosomal RNA-processing protein 14-C-like</fullName>
    </submittedName>
</protein>
<dbReference type="EMBL" id="KV004696">
    <property type="protein sequence ID" value="KZV35290.1"/>
    <property type="molecule type" value="Genomic_DNA"/>
</dbReference>
<sequence>MKKKAPASKGIDDMKSLIHSHAEFFDNLIELIPAKFYQAKDEDSTPWYQGLSKAAKASLKQQSRQNLKLARRQRFDPESKASSSAPNQDSLVNFEEDMDQGEQNQSVTYEELRQKLRRKIEVMRGNRGTASDDKNVKNNGKKRKRGGEFAGGISGKEVESEDAEEIIEYGKVRLGDDEELTNRRKKKKGKLSKVKELERAQRLQEVKREKSGFAERESWMNATNRAMGVKVHDNSRLIKESMKRERRKKEKSSEKWKEREETTKKIKEQRQQKRKDNIEGRIKDKKMRKIAKREKKLMRPGFEGRKDSYITQE</sequence>
<evidence type="ECO:0000259" key="5">
    <source>
        <dbReference type="Pfam" id="PF04935"/>
    </source>
</evidence>
<feature type="compositionally biased region" description="Basic and acidic residues" evidence="4">
    <location>
        <begin position="110"/>
        <end position="136"/>
    </location>
</feature>
<organism evidence="7 8">
    <name type="scientific">Dorcoceras hygrometricum</name>
    <dbReference type="NCBI Taxonomy" id="472368"/>
    <lineage>
        <taxon>Eukaryota</taxon>
        <taxon>Viridiplantae</taxon>
        <taxon>Streptophyta</taxon>
        <taxon>Embryophyta</taxon>
        <taxon>Tracheophyta</taxon>
        <taxon>Spermatophyta</taxon>
        <taxon>Magnoliopsida</taxon>
        <taxon>eudicotyledons</taxon>
        <taxon>Gunneridae</taxon>
        <taxon>Pentapetalae</taxon>
        <taxon>asterids</taxon>
        <taxon>lamiids</taxon>
        <taxon>Lamiales</taxon>
        <taxon>Gesneriaceae</taxon>
        <taxon>Didymocarpoideae</taxon>
        <taxon>Trichosporeae</taxon>
        <taxon>Loxocarpinae</taxon>
        <taxon>Dorcoceras</taxon>
    </lineage>
</organism>
<dbReference type="Proteomes" id="UP000250235">
    <property type="component" value="Unassembled WGS sequence"/>
</dbReference>
<evidence type="ECO:0000256" key="1">
    <source>
        <dbReference type="ARBA" id="ARBA00004123"/>
    </source>
</evidence>
<comment type="subcellular location">
    <subcellularLocation>
        <location evidence="1">Nucleus</location>
    </subcellularLocation>
</comment>
<feature type="region of interest" description="Disordered" evidence="4">
    <location>
        <begin position="58"/>
        <end position="161"/>
    </location>
</feature>
<dbReference type="InterPro" id="IPR029190">
    <property type="entry name" value="Rrp14/SURF6_C"/>
</dbReference>
<dbReference type="Pfam" id="PF15459">
    <property type="entry name" value="RRP14"/>
    <property type="match status" value="1"/>
</dbReference>
<feature type="domain" description="Ribosomal RNA-processing protein 14/surfeit locus protein 6 C-terminal" evidence="5">
    <location>
        <begin position="114"/>
        <end position="289"/>
    </location>
</feature>
<evidence type="ECO:0000313" key="8">
    <source>
        <dbReference type="Proteomes" id="UP000250235"/>
    </source>
</evidence>
<accession>A0A2Z7BSV0</accession>
<feature type="compositionally biased region" description="Basic and acidic residues" evidence="4">
    <location>
        <begin position="251"/>
        <end position="282"/>
    </location>
</feature>
<feature type="compositionally biased region" description="Basic and acidic residues" evidence="4">
    <location>
        <begin position="302"/>
        <end position="313"/>
    </location>
</feature>
<name>A0A2Z7BSV0_9LAMI</name>
<dbReference type="PANTHER" id="PTHR14369:SF0">
    <property type="entry name" value="SURFEIT LOCUS PROTEIN 6"/>
    <property type="match status" value="1"/>
</dbReference>
<feature type="region of interest" description="Disordered" evidence="4">
    <location>
        <begin position="238"/>
        <end position="313"/>
    </location>
</feature>
<dbReference type="GO" id="GO:0005730">
    <property type="term" value="C:nucleolus"/>
    <property type="evidence" value="ECO:0007669"/>
    <property type="project" value="TreeGrafter"/>
</dbReference>
<dbReference type="Pfam" id="PF04935">
    <property type="entry name" value="SURF6"/>
    <property type="match status" value="1"/>
</dbReference>
<dbReference type="GO" id="GO:0003677">
    <property type="term" value="F:DNA binding"/>
    <property type="evidence" value="ECO:0007669"/>
    <property type="project" value="TreeGrafter"/>
</dbReference>
<gene>
    <name evidence="7" type="ORF">F511_40736</name>
</gene>
<dbReference type="OrthoDB" id="444809at2759"/>
<keyword evidence="8" id="KW-1185">Reference proteome</keyword>
<evidence type="ECO:0000256" key="2">
    <source>
        <dbReference type="ARBA" id="ARBA00005904"/>
    </source>
</evidence>
<evidence type="ECO:0000256" key="3">
    <source>
        <dbReference type="ARBA" id="ARBA00023242"/>
    </source>
</evidence>
<reference evidence="7 8" key="1">
    <citation type="journal article" date="2015" name="Proc. Natl. Acad. Sci. U.S.A.">
        <title>The resurrection genome of Boea hygrometrica: A blueprint for survival of dehydration.</title>
        <authorList>
            <person name="Xiao L."/>
            <person name="Yang G."/>
            <person name="Zhang L."/>
            <person name="Yang X."/>
            <person name="Zhao S."/>
            <person name="Ji Z."/>
            <person name="Zhou Q."/>
            <person name="Hu M."/>
            <person name="Wang Y."/>
            <person name="Chen M."/>
            <person name="Xu Y."/>
            <person name="Jin H."/>
            <person name="Xiao X."/>
            <person name="Hu G."/>
            <person name="Bao F."/>
            <person name="Hu Y."/>
            <person name="Wan P."/>
            <person name="Li L."/>
            <person name="Deng X."/>
            <person name="Kuang T."/>
            <person name="Xiang C."/>
            <person name="Zhu J.K."/>
            <person name="Oliver M.J."/>
            <person name="He Y."/>
        </authorList>
    </citation>
    <scope>NUCLEOTIDE SEQUENCE [LARGE SCALE GENOMIC DNA]</scope>
    <source>
        <strain evidence="8">cv. XS01</strain>
    </source>
</reference>
<dbReference type="InterPro" id="IPR007019">
    <property type="entry name" value="SURF6"/>
</dbReference>
<comment type="similarity">
    <text evidence="2">Belongs to the SURF6 family.</text>
</comment>
<dbReference type="GO" id="GO:0042273">
    <property type="term" value="P:ribosomal large subunit biogenesis"/>
    <property type="evidence" value="ECO:0007669"/>
    <property type="project" value="TreeGrafter"/>
</dbReference>
<evidence type="ECO:0000313" key="7">
    <source>
        <dbReference type="EMBL" id="KZV35290.1"/>
    </source>
</evidence>
<keyword evidence="3" id="KW-0539">Nucleus</keyword>
<dbReference type="GO" id="GO:0003723">
    <property type="term" value="F:RNA binding"/>
    <property type="evidence" value="ECO:0007669"/>
    <property type="project" value="TreeGrafter"/>
</dbReference>
<feature type="compositionally biased region" description="Basic residues" evidence="4">
    <location>
        <begin position="283"/>
        <end position="298"/>
    </location>
</feature>
<dbReference type="PANTHER" id="PTHR14369">
    <property type="entry name" value="SURFEIT LOCUS PROTEIN 6"/>
    <property type="match status" value="1"/>
</dbReference>
<dbReference type="AlphaFoldDB" id="A0A2Z7BSV0"/>
<dbReference type="GO" id="GO:0042274">
    <property type="term" value="P:ribosomal small subunit biogenesis"/>
    <property type="evidence" value="ECO:0007669"/>
    <property type="project" value="TreeGrafter"/>
</dbReference>
<evidence type="ECO:0000256" key="4">
    <source>
        <dbReference type="SAM" id="MobiDB-lite"/>
    </source>
</evidence>